<feature type="domain" description="Thiamine phosphate synthase/TenI" evidence="12">
    <location>
        <begin position="9"/>
        <end position="185"/>
    </location>
</feature>
<dbReference type="PANTHER" id="PTHR20857:SF23">
    <property type="entry name" value="THIAMINE BIOSYNTHETIC BIFUNCTIONAL ENZYME"/>
    <property type="match status" value="1"/>
</dbReference>
<protein>
    <recommendedName>
        <fullName evidence="9">Thiamine-phosphate synthase</fullName>
        <shortName evidence="9">TP synthase</shortName>
        <shortName evidence="9">TPS</shortName>
        <ecNumber evidence="9">2.5.1.3</ecNumber>
    </recommendedName>
    <alternativeName>
        <fullName evidence="9">Thiamine-phosphate pyrophosphorylase</fullName>
        <shortName evidence="9">TMP pyrophosphorylase</shortName>
        <shortName evidence="9">TMP-PPase</shortName>
    </alternativeName>
</protein>
<dbReference type="Proteomes" id="UP001238450">
    <property type="component" value="Unassembled WGS sequence"/>
</dbReference>
<dbReference type="Pfam" id="PF02581">
    <property type="entry name" value="TMP-TENI"/>
    <property type="match status" value="1"/>
</dbReference>
<dbReference type="GO" id="GO:0005737">
    <property type="term" value="C:cytoplasm"/>
    <property type="evidence" value="ECO:0007669"/>
    <property type="project" value="TreeGrafter"/>
</dbReference>
<dbReference type="GO" id="GO:0004789">
    <property type="term" value="F:thiamine-phosphate diphosphorylase activity"/>
    <property type="evidence" value="ECO:0007669"/>
    <property type="project" value="UniProtKB-UniRule"/>
</dbReference>
<dbReference type="GO" id="GO:0009228">
    <property type="term" value="P:thiamine biosynthetic process"/>
    <property type="evidence" value="ECO:0007669"/>
    <property type="project" value="UniProtKB-KW"/>
</dbReference>
<evidence type="ECO:0000256" key="3">
    <source>
        <dbReference type="ARBA" id="ARBA00022723"/>
    </source>
</evidence>
<evidence type="ECO:0000256" key="1">
    <source>
        <dbReference type="ARBA" id="ARBA00005165"/>
    </source>
</evidence>
<dbReference type="SUPFAM" id="SSF51391">
    <property type="entry name" value="Thiamin phosphate synthase"/>
    <property type="match status" value="1"/>
</dbReference>
<dbReference type="NCBIfam" id="TIGR00693">
    <property type="entry name" value="thiE"/>
    <property type="match status" value="1"/>
</dbReference>
<dbReference type="PANTHER" id="PTHR20857">
    <property type="entry name" value="THIAMINE-PHOSPHATE PYROPHOSPHORYLASE"/>
    <property type="match status" value="1"/>
</dbReference>
<feature type="binding site" evidence="9">
    <location>
        <position position="106"/>
    </location>
    <ligand>
        <name>4-amino-2-methyl-5-(diphosphooxymethyl)pyrimidine</name>
        <dbReference type="ChEBI" id="CHEBI:57841"/>
    </ligand>
</feature>
<evidence type="ECO:0000256" key="5">
    <source>
        <dbReference type="ARBA" id="ARBA00022977"/>
    </source>
</evidence>
<comment type="cofactor">
    <cofactor evidence="9">
        <name>Mg(2+)</name>
        <dbReference type="ChEBI" id="CHEBI:18420"/>
    </cofactor>
    <text evidence="9">Binds 1 Mg(2+) ion per subunit.</text>
</comment>
<feature type="binding site" evidence="9">
    <location>
        <position position="135"/>
    </location>
    <ligand>
        <name>4-amino-2-methyl-5-(diphosphooxymethyl)pyrimidine</name>
        <dbReference type="ChEBI" id="CHEBI:57841"/>
    </ligand>
</feature>
<evidence type="ECO:0000256" key="6">
    <source>
        <dbReference type="ARBA" id="ARBA00047334"/>
    </source>
</evidence>
<evidence type="ECO:0000256" key="9">
    <source>
        <dbReference type="HAMAP-Rule" id="MF_00097"/>
    </source>
</evidence>
<evidence type="ECO:0000256" key="8">
    <source>
        <dbReference type="ARBA" id="ARBA00047883"/>
    </source>
</evidence>
<reference evidence="13 14" key="1">
    <citation type="submission" date="2023-07" db="EMBL/GenBank/DDBJ databases">
        <title>Genomic Encyclopedia of Type Strains, Phase IV (KMG-IV): sequencing the most valuable type-strain genomes for metagenomic binning, comparative biology and taxonomic classification.</title>
        <authorList>
            <person name="Goeker M."/>
        </authorList>
    </citation>
    <scope>NUCLEOTIDE SEQUENCE [LARGE SCALE GENOMIC DNA]</scope>
    <source>
        <strain evidence="13 14">DSM 46876</strain>
    </source>
</reference>
<comment type="catalytic activity">
    <reaction evidence="8 9 10">
        <text>2-[(2R,5Z)-2-carboxy-4-methylthiazol-5(2H)-ylidene]ethyl phosphate + 4-amino-2-methyl-5-(diphosphooxymethyl)pyrimidine + 2 H(+) = thiamine phosphate + CO2 + diphosphate</text>
        <dbReference type="Rhea" id="RHEA:47844"/>
        <dbReference type="ChEBI" id="CHEBI:15378"/>
        <dbReference type="ChEBI" id="CHEBI:16526"/>
        <dbReference type="ChEBI" id="CHEBI:33019"/>
        <dbReference type="ChEBI" id="CHEBI:37575"/>
        <dbReference type="ChEBI" id="CHEBI:57841"/>
        <dbReference type="ChEBI" id="CHEBI:62899"/>
        <dbReference type="EC" id="2.5.1.3"/>
    </reaction>
</comment>
<dbReference type="RefSeq" id="WP_307250840.1">
    <property type="nucleotide sequence ID" value="NZ_JAUSUV010000002.1"/>
</dbReference>
<feature type="binding site" evidence="9">
    <location>
        <position position="67"/>
    </location>
    <ligand>
        <name>4-amino-2-methyl-5-(diphosphooxymethyl)pyrimidine</name>
        <dbReference type="ChEBI" id="CHEBI:57841"/>
    </ligand>
</feature>
<keyword evidence="2 9" id="KW-0808">Transferase</keyword>
<dbReference type="GO" id="GO:0000287">
    <property type="term" value="F:magnesium ion binding"/>
    <property type="evidence" value="ECO:0007669"/>
    <property type="project" value="UniProtKB-UniRule"/>
</dbReference>
<keyword evidence="5 9" id="KW-0784">Thiamine biosynthesis</keyword>
<comment type="function">
    <text evidence="9">Condenses 4-methyl-5-(beta-hydroxyethyl)thiazole monophosphate (THZ-P) and 2-methyl-4-amino-5-hydroxymethyl pyrimidine pyrophosphate (HMP-PP) to form thiamine monophosphate (TMP).</text>
</comment>
<comment type="caution">
    <text evidence="13">The sequence shown here is derived from an EMBL/GenBank/DDBJ whole genome shotgun (WGS) entry which is preliminary data.</text>
</comment>
<evidence type="ECO:0000313" key="14">
    <source>
        <dbReference type="Proteomes" id="UP001238450"/>
    </source>
</evidence>
<feature type="binding site" evidence="9">
    <location>
        <begin position="132"/>
        <end position="134"/>
    </location>
    <ligand>
        <name>2-[(2R,5Z)-2-carboxy-4-methylthiazol-5(2H)-ylidene]ethyl phosphate</name>
        <dbReference type="ChEBI" id="CHEBI:62899"/>
    </ligand>
</feature>
<feature type="binding site" evidence="9">
    <location>
        <begin position="35"/>
        <end position="39"/>
    </location>
    <ligand>
        <name>4-amino-2-methyl-5-(diphosphooxymethyl)pyrimidine</name>
        <dbReference type="ChEBI" id="CHEBI:57841"/>
    </ligand>
</feature>
<organism evidence="13 14">
    <name type="scientific">Croceifilum oryzae</name>
    <dbReference type="NCBI Taxonomy" id="1553429"/>
    <lineage>
        <taxon>Bacteria</taxon>
        <taxon>Bacillati</taxon>
        <taxon>Bacillota</taxon>
        <taxon>Bacilli</taxon>
        <taxon>Bacillales</taxon>
        <taxon>Thermoactinomycetaceae</taxon>
        <taxon>Croceifilum</taxon>
    </lineage>
</organism>
<comment type="similarity">
    <text evidence="9 10">Belongs to the thiamine-phosphate synthase family.</text>
</comment>
<dbReference type="CDD" id="cd00564">
    <property type="entry name" value="TMP_TenI"/>
    <property type="match status" value="1"/>
</dbReference>
<evidence type="ECO:0000256" key="7">
    <source>
        <dbReference type="ARBA" id="ARBA00047851"/>
    </source>
</evidence>
<gene>
    <name evidence="9" type="primary">thiE</name>
    <name evidence="13" type="ORF">J2Z48_000581</name>
</gene>
<proteinExistence type="inferred from homology"/>
<accession>A0AAJ1TH28</accession>
<feature type="binding site" evidence="9">
    <location>
        <position position="162"/>
    </location>
    <ligand>
        <name>2-[(2R,5Z)-2-carboxy-4-methylthiazol-5(2H)-ylidene]ethyl phosphate</name>
        <dbReference type="ChEBI" id="CHEBI:62899"/>
    </ligand>
</feature>
<feature type="binding site" evidence="9">
    <location>
        <position position="87"/>
    </location>
    <ligand>
        <name>Mg(2+)</name>
        <dbReference type="ChEBI" id="CHEBI:18420"/>
    </ligand>
</feature>
<dbReference type="EC" id="2.5.1.3" evidence="9"/>
<feature type="binding site" evidence="9">
    <location>
        <begin position="182"/>
        <end position="183"/>
    </location>
    <ligand>
        <name>2-[(2R,5Z)-2-carboxy-4-methylthiazol-5(2H)-ylidene]ethyl phosphate</name>
        <dbReference type="ChEBI" id="CHEBI:62899"/>
    </ligand>
</feature>
<dbReference type="GO" id="GO:0009229">
    <property type="term" value="P:thiamine diphosphate biosynthetic process"/>
    <property type="evidence" value="ECO:0007669"/>
    <property type="project" value="UniProtKB-UniRule"/>
</dbReference>
<evidence type="ECO:0000256" key="11">
    <source>
        <dbReference type="RuleBase" id="RU004253"/>
    </source>
</evidence>
<dbReference type="Gene3D" id="3.20.20.70">
    <property type="entry name" value="Aldolase class I"/>
    <property type="match status" value="1"/>
</dbReference>
<evidence type="ECO:0000256" key="4">
    <source>
        <dbReference type="ARBA" id="ARBA00022842"/>
    </source>
</evidence>
<comment type="pathway">
    <text evidence="1 9 11">Cofactor biosynthesis; thiamine diphosphate biosynthesis; thiamine phosphate from 4-amino-2-methyl-5-diphosphomethylpyrimidine and 4-methyl-5-(2-phosphoethyl)-thiazole: step 1/1.</text>
</comment>
<evidence type="ECO:0000256" key="10">
    <source>
        <dbReference type="RuleBase" id="RU003826"/>
    </source>
</evidence>
<sequence>MGFINDLRLYLVTDEQPNLLPRVEKAIQGGVTCVQLRRKKITDDQFIEEALQVKQLCRQYKIPFAINDRVEIAREVEADWLHIGQEDKGILYARAIVGGMTKIGVSVHSVEEALEAERSGADYVGVGALFPTSSKPDTIPLHLNTLRSIRKAINIPIVGIGGITEEMIKQVPPGIVDGFAIISSILSDQDPKSAAIRMRSVMEQQC</sequence>
<name>A0AAJ1TH28_9BACL</name>
<keyword evidence="4 9" id="KW-0460">Magnesium</keyword>
<evidence type="ECO:0000313" key="13">
    <source>
        <dbReference type="EMBL" id="MDQ0416417.1"/>
    </source>
</evidence>
<feature type="binding site" evidence="9">
    <location>
        <position position="68"/>
    </location>
    <ligand>
        <name>Mg(2+)</name>
        <dbReference type="ChEBI" id="CHEBI:18420"/>
    </ligand>
</feature>
<keyword evidence="14" id="KW-1185">Reference proteome</keyword>
<evidence type="ECO:0000256" key="2">
    <source>
        <dbReference type="ARBA" id="ARBA00022679"/>
    </source>
</evidence>
<dbReference type="InterPro" id="IPR013785">
    <property type="entry name" value="Aldolase_TIM"/>
</dbReference>
<comment type="catalytic activity">
    <reaction evidence="6 9 10">
        <text>4-methyl-5-(2-phosphooxyethyl)-thiazole + 4-amino-2-methyl-5-(diphosphooxymethyl)pyrimidine + H(+) = thiamine phosphate + diphosphate</text>
        <dbReference type="Rhea" id="RHEA:22328"/>
        <dbReference type="ChEBI" id="CHEBI:15378"/>
        <dbReference type="ChEBI" id="CHEBI:33019"/>
        <dbReference type="ChEBI" id="CHEBI:37575"/>
        <dbReference type="ChEBI" id="CHEBI:57841"/>
        <dbReference type="ChEBI" id="CHEBI:58296"/>
        <dbReference type="EC" id="2.5.1.3"/>
    </reaction>
</comment>
<dbReference type="HAMAP" id="MF_00097">
    <property type="entry name" value="TMP_synthase"/>
    <property type="match status" value="1"/>
</dbReference>
<dbReference type="EMBL" id="JAUSUV010000002">
    <property type="protein sequence ID" value="MDQ0416417.1"/>
    <property type="molecule type" value="Genomic_DNA"/>
</dbReference>
<dbReference type="FunFam" id="3.20.20.70:FF:000096">
    <property type="entry name" value="Thiamine-phosphate synthase"/>
    <property type="match status" value="1"/>
</dbReference>
<dbReference type="AlphaFoldDB" id="A0AAJ1TH28"/>
<dbReference type="InterPro" id="IPR022998">
    <property type="entry name" value="ThiamineP_synth_TenI"/>
</dbReference>
<evidence type="ECO:0000259" key="12">
    <source>
        <dbReference type="Pfam" id="PF02581"/>
    </source>
</evidence>
<comment type="catalytic activity">
    <reaction evidence="7 9 10">
        <text>2-(2-carboxy-4-methylthiazol-5-yl)ethyl phosphate + 4-amino-2-methyl-5-(diphosphooxymethyl)pyrimidine + 2 H(+) = thiamine phosphate + CO2 + diphosphate</text>
        <dbReference type="Rhea" id="RHEA:47848"/>
        <dbReference type="ChEBI" id="CHEBI:15378"/>
        <dbReference type="ChEBI" id="CHEBI:16526"/>
        <dbReference type="ChEBI" id="CHEBI:33019"/>
        <dbReference type="ChEBI" id="CHEBI:37575"/>
        <dbReference type="ChEBI" id="CHEBI:57841"/>
        <dbReference type="ChEBI" id="CHEBI:62890"/>
        <dbReference type="EC" id="2.5.1.3"/>
    </reaction>
</comment>
<dbReference type="InterPro" id="IPR034291">
    <property type="entry name" value="TMP_synthase"/>
</dbReference>
<keyword evidence="3 9" id="KW-0479">Metal-binding</keyword>
<dbReference type="InterPro" id="IPR036206">
    <property type="entry name" value="ThiamineP_synth_sf"/>
</dbReference>